<comment type="caution">
    <text evidence="6">The sequence shown here is derived from an EMBL/GenBank/DDBJ whole genome shotgun (WGS) entry which is preliminary data.</text>
</comment>
<name>A0A366I9I2_9FIRM</name>
<evidence type="ECO:0000259" key="4">
    <source>
        <dbReference type="PROSITE" id="PS50110"/>
    </source>
</evidence>
<evidence type="ECO:0000256" key="3">
    <source>
        <dbReference type="PROSITE-ProRule" id="PRU00169"/>
    </source>
</evidence>
<dbReference type="SUPFAM" id="SSF52172">
    <property type="entry name" value="CheY-like"/>
    <property type="match status" value="1"/>
</dbReference>
<dbReference type="PANTHER" id="PTHR37299">
    <property type="entry name" value="TRANSCRIPTIONAL REGULATOR-RELATED"/>
    <property type="match status" value="1"/>
</dbReference>
<dbReference type="Pfam" id="PF00072">
    <property type="entry name" value="Response_reg"/>
    <property type="match status" value="1"/>
</dbReference>
<feature type="domain" description="HTH LytTR-type" evidence="5">
    <location>
        <begin position="134"/>
        <end position="233"/>
    </location>
</feature>
<dbReference type="Proteomes" id="UP000253490">
    <property type="component" value="Unassembled WGS sequence"/>
</dbReference>
<dbReference type="OrthoDB" id="9802383at2"/>
<accession>A0A366I9I2</accession>
<dbReference type="PROSITE" id="PS50930">
    <property type="entry name" value="HTH_LYTTR"/>
    <property type="match status" value="1"/>
</dbReference>
<feature type="modified residue" description="4-aspartylphosphate" evidence="3">
    <location>
        <position position="59"/>
    </location>
</feature>
<evidence type="ECO:0000313" key="6">
    <source>
        <dbReference type="EMBL" id="RBP65375.1"/>
    </source>
</evidence>
<evidence type="ECO:0000313" key="7">
    <source>
        <dbReference type="Proteomes" id="UP000253490"/>
    </source>
</evidence>
<dbReference type="GO" id="GO:0003677">
    <property type="term" value="F:DNA binding"/>
    <property type="evidence" value="ECO:0007669"/>
    <property type="project" value="InterPro"/>
</dbReference>
<dbReference type="InterPro" id="IPR007492">
    <property type="entry name" value="LytTR_DNA-bd_dom"/>
</dbReference>
<dbReference type="InterPro" id="IPR011006">
    <property type="entry name" value="CheY-like_superfamily"/>
</dbReference>
<dbReference type="Pfam" id="PF04397">
    <property type="entry name" value="LytTR"/>
    <property type="match status" value="1"/>
</dbReference>
<organism evidence="6 7">
    <name type="scientific">Alkalibaculum bacchi</name>
    <dbReference type="NCBI Taxonomy" id="645887"/>
    <lineage>
        <taxon>Bacteria</taxon>
        <taxon>Bacillati</taxon>
        <taxon>Bacillota</taxon>
        <taxon>Clostridia</taxon>
        <taxon>Eubacteriales</taxon>
        <taxon>Eubacteriaceae</taxon>
        <taxon>Alkalibaculum</taxon>
    </lineage>
</organism>
<dbReference type="SMART" id="SM00850">
    <property type="entry name" value="LytTR"/>
    <property type="match status" value="1"/>
</dbReference>
<dbReference type="GO" id="GO:0000156">
    <property type="term" value="F:phosphorelay response regulator activity"/>
    <property type="evidence" value="ECO:0007669"/>
    <property type="project" value="InterPro"/>
</dbReference>
<keyword evidence="7" id="KW-1185">Reference proteome</keyword>
<evidence type="ECO:0000256" key="2">
    <source>
        <dbReference type="ARBA" id="ARBA00024867"/>
    </source>
</evidence>
<dbReference type="Gene3D" id="3.40.50.2300">
    <property type="match status" value="1"/>
</dbReference>
<dbReference type="SMART" id="SM00448">
    <property type="entry name" value="REC"/>
    <property type="match status" value="1"/>
</dbReference>
<dbReference type="Gene3D" id="2.40.50.1020">
    <property type="entry name" value="LytTr DNA-binding domain"/>
    <property type="match status" value="1"/>
</dbReference>
<dbReference type="InterPro" id="IPR001789">
    <property type="entry name" value="Sig_transdc_resp-reg_receiver"/>
</dbReference>
<evidence type="ECO:0000259" key="5">
    <source>
        <dbReference type="PROSITE" id="PS50930"/>
    </source>
</evidence>
<protein>
    <recommendedName>
        <fullName evidence="1">Stage 0 sporulation protein A homolog</fullName>
    </recommendedName>
</protein>
<comment type="function">
    <text evidence="2">May play the central regulatory role in sporulation. It may be an element of the effector pathway responsible for the activation of sporulation genes in response to nutritional stress. Spo0A may act in concert with spo0H (a sigma factor) to control the expression of some genes that are critical to the sporulation process.</text>
</comment>
<feature type="domain" description="Response regulatory" evidence="4">
    <location>
        <begin position="3"/>
        <end position="124"/>
    </location>
</feature>
<dbReference type="PANTHER" id="PTHR37299:SF1">
    <property type="entry name" value="STAGE 0 SPORULATION PROTEIN A HOMOLOG"/>
    <property type="match status" value="1"/>
</dbReference>
<keyword evidence="3" id="KW-0597">Phosphoprotein</keyword>
<dbReference type="InterPro" id="IPR046947">
    <property type="entry name" value="LytR-like"/>
</dbReference>
<proteinExistence type="predicted"/>
<dbReference type="AlphaFoldDB" id="A0A366I9I2"/>
<gene>
    <name evidence="6" type="ORF">DES36_107115</name>
</gene>
<sequence>MFQIAICDDEQMICSQIEKIILTYFKTTNEKVEVQVFYSGEKLCEFIEKEHSFDLIFLDIELERINGIEVGMKIRKEMDNQTIQIIYISGKDCYDRELFEVRPMHFLPKPLDEGKIIKDVLLAMKLNEKSGGIFTYKKGQETYKIPIKNILYFESIGRQVKIVTTDGEELFYGKLRDVLTEVSTYRFMHIHKSYIVSYAHVITFRYESVIMSNLMQLPISQPRRKAIRELQVIYEKFE</sequence>
<dbReference type="EMBL" id="QNRX01000007">
    <property type="protein sequence ID" value="RBP65375.1"/>
    <property type="molecule type" value="Genomic_DNA"/>
</dbReference>
<dbReference type="PROSITE" id="PS50110">
    <property type="entry name" value="RESPONSE_REGULATORY"/>
    <property type="match status" value="1"/>
</dbReference>
<reference evidence="6 7" key="1">
    <citation type="submission" date="2018-06" db="EMBL/GenBank/DDBJ databases">
        <title>Genomic Encyclopedia of Type Strains, Phase IV (KMG-IV): sequencing the most valuable type-strain genomes for metagenomic binning, comparative biology and taxonomic classification.</title>
        <authorList>
            <person name="Goeker M."/>
        </authorList>
    </citation>
    <scope>NUCLEOTIDE SEQUENCE [LARGE SCALE GENOMIC DNA]</scope>
    <source>
        <strain evidence="6 7">DSM 22112</strain>
    </source>
</reference>
<evidence type="ECO:0000256" key="1">
    <source>
        <dbReference type="ARBA" id="ARBA00018672"/>
    </source>
</evidence>